<keyword evidence="2" id="KW-1185">Reference proteome</keyword>
<dbReference type="Proteomes" id="UP000533469">
    <property type="component" value="Unassembled WGS sequence"/>
</dbReference>
<comment type="caution">
    <text evidence="1">The sequence shown here is derived from an EMBL/GenBank/DDBJ whole genome shotgun (WGS) entry which is preliminary data.</text>
</comment>
<name>A0A839ZBB9_9HYPH</name>
<evidence type="ECO:0000313" key="1">
    <source>
        <dbReference type="EMBL" id="MBB3772025.1"/>
    </source>
</evidence>
<dbReference type="Pfam" id="PF24175">
    <property type="entry name" value="SU10_adaptor"/>
    <property type="match status" value="1"/>
</dbReference>
<reference evidence="1 2" key="1">
    <citation type="submission" date="2020-08" db="EMBL/GenBank/DDBJ databases">
        <title>Genomic Encyclopedia of Type Strains, Phase IV (KMG-IV): sequencing the most valuable type-strain genomes for metagenomic binning, comparative biology and taxonomic classification.</title>
        <authorList>
            <person name="Goeker M."/>
        </authorList>
    </citation>
    <scope>NUCLEOTIDE SEQUENCE [LARGE SCALE GENOMIC DNA]</scope>
    <source>
        <strain evidence="1 2">DSM 5895</strain>
    </source>
</reference>
<proteinExistence type="predicted"/>
<evidence type="ECO:0000313" key="2">
    <source>
        <dbReference type="Proteomes" id="UP000533469"/>
    </source>
</evidence>
<dbReference type="EMBL" id="JACICD010000004">
    <property type="protein sequence ID" value="MBB3772025.1"/>
    <property type="molecule type" value="Genomic_DNA"/>
</dbReference>
<dbReference type="InterPro" id="IPR056209">
    <property type="entry name" value="SU10_adaptor"/>
</dbReference>
<sequence>MSFLDAARAAAVLLIGRKPSNFFSSTEQFEMELCELARDAVEDLATDHEWRALTVLHTITGNGTAAGFDLPADFDRLPVEMDVTRPGWTSNAWQPARDLAEWQALVNRGSVSSPGSWILLNGQIQFYPVLGAGEQAQFYYLSRHAVMDANAVDTKPGFTQDGDTFRLNERLLTLSLIWRHKKLKRLAYDDELSEYQKMAMKAAGTDRGARKLAIGGRRFAANAGPSYPYRLGN</sequence>
<gene>
    <name evidence="1" type="ORF">FHS55_002634</name>
</gene>
<protein>
    <submittedName>
        <fullName evidence="1">Uncharacterized protein</fullName>
    </submittedName>
</protein>
<accession>A0A839ZBB9</accession>
<dbReference type="RefSeq" id="WP_183190170.1">
    <property type="nucleotide sequence ID" value="NZ_JACICD010000004.1"/>
</dbReference>
<organism evidence="1 2">
    <name type="scientific">Ancylobacter tetraedralis</name>
    <dbReference type="NCBI Taxonomy" id="217068"/>
    <lineage>
        <taxon>Bacteria</taxon>
        <taxon>Pseudomonadati</taxon>
        <taxon>Pseudomonadota</taxon>
        <taxon>Alphaproteobacteria</taxon>
        <taxon>Hyphomicrobiales</taxon>
        <taxon>Xanthobacteraceae</taxon>
        <taxon>Ancylobacter</taxon>
    </lineage>
</organism>
<dbReference type="AlphaFoldDB" id="A0A839ZBB9"/>